<dbReference type="InterPro" id="IPR000210">
    <property type="entry name" value="BTB/POZ_dom"/>
</dbReference>
<dbReference type="GO" id="GO:0016567">
    <property type="term" value="P:protein ubiquitination"/>
    <property type="evidence" value="ECO:0007669"/>
    <property type="project" value="InterPro"/>
</dbReference>
<keyword evidence="5" id="KW-1185">Reference proteome</keyword>
<dbReference type="SUPFAM" id="SSF54695">
    <property type="entry name" value="POZ domain"/>
    <property type="match status" value="1"/>
</dbReference>
<dbReference type="InterPro" id="IPR056423">
    <property type="entry name" value="BACK_BPM_SPOP"/>
</dbReference>
<protein>
    <submittedName>
        <fullName evidence="4">BTB/POZ domain-containing protein</fullName>
    </submittedName>
</protein>
<organism evidence="4 5">
    <name type="scientific">Rhynchospora pubera</name>
    <dbReference type="NCBI Taxonomy" id="906938"/>
    <lineage>
        <taxon>Eukaryota</taxon>
        <taxon>Viridiplantae</taxon>
        <taxon>Streptophyta</taxon>
        <taxon>Embryophyta</taxon>
        <taxon>Tracheophyta</taxon>
        <taxon>Spermatophyta</taxon>
        <taxon>Magnoliopsida</taxon>
        <taxon>Liliopsida</taxon>
        <taxon>Poales</taxon>
        <taxon>Cyperaceae</taxon>
        <taxon>Cyperoideae</taxon>
        <taxon>Rhynchosporeae</taxon>
        <taxon>Rhynchospora</taxon>
    </lineage>
</organism>
<sequence>MEISESVEYIRECTSHHFKFNNTQISNLEAEQFVSSPLFHAVGHDWVIDYYPRGSCKNSINTSSFIIRLQGEYKEVNPTFRCSLMRKDGTEISLSRILKREGDVFQIAVERSPFQGQIIAYFGLRFSLFDKRPNYDSFELICSIYNTENFSREVPKSFNLQSQIEKLLESSETADVTFLVENHSFRSHRSILAARSPVLKAELFGNMVEATQKQIKIEDICPKVFEAMLHFMYTDSFPCCDSETVSAEMAQHLLVAADRYAIEGLKALCEKKLCDSISLESVSSTLALAEQHNSSRLKNSCLEFISEPGIMLSWMSTDEYVDLVRNFPSIMVEIRSKVNTILSSMDVKRQKR</sequence>
<dbReference type="Pfam" id="PF00651">
    <property type="entry name" value="BTB"/>
    <property type="match status" value="1"/>
</dbReference>
<dbReference type="InterPro" id="IPR008974">
    <property type="entry name" value="TRAF-like"/>
</dbReference>
<comment type="caution">
    <text evidence="4">The sequence shown here is derived from an EMBL/GenBank/DDBJ whole genome shotgun (WGS) entry which is preliminary data.</text>
</comment>
<evidence type="ECO:0000313" key="5">
    <source>
        <dbReference type="Proteomes" id="UP001140206"/>
    </source>
</evidence>
<dbReference type="PROSITE" id="PS50097">
    <property type="entry name" value="BTB"/>
    <property type="match status" value="1"/>
</dbReference>
<dbReference type="InterPro" id="IPR045005">
    <property type="entry name" value="BPM1-6"/>
</dbReference>
<dbReference type="AlphaFoldDB" id="A0AAV8FIT7"/>
<dbReference type="InterPro" id="IPR011333">
    <property type="entry name" value="SKP1/BTB/POZ_sf"/>
</dbReference>
<proteinExistence type="inferred from homology"/>
<dbReference type="Proteomes" id="UP001140206">
    <property type="component" value="Chromosome 2"/>
</dbReference>
<dbReference type="InterPro" id="IPR002083">
    <property type="entry name" value="MATH/TRAF_dom"/>
</dbReference>
<dbReference type="PANTHER" id="PTHR26379">
    <property type="entry name" value="BTB/POZ AND MATH DOMAIN-CONTAINING PROTEIN 1"/>
    <property type="match status" value="1"/>
</dbReference>
<dbReference type="SUPFAM" id="SSF49599">
    <property type="entry name" value="TRAF domain-like"/>
    <property type="match status" value="1"/>
</dbReference>
<dbReference type="EMBL" id="JAMFTS010000002">
    <property type="protein sequence ID" value="KAJ4790676.1"/>
    <property type="molecule type" value="Genomic_DNA"/>
</dbReference>
<gene>
    <name evidence="4" type="ORF">LUZ62_041922</name>
</gene>
<dbReference type="CDD" id="cd18280">
    <property type="entry name" value="BTB_POZ_BPM_plant"/>
    <property type="match status" value="1"/>
</dbReference>
<evidence type="ECO:0000256" key="1">
    <source>
        <dbReference type="ARBA" id="ARBA00004906"/>
    </source>
</evidence>
<accession>A0AAV8FIT7</accession>
<dbReference type="Pfam" id="PF24570">
    <property type="entry name" value="BACK_BPM_SPOP"/>
    <property type="match status" value="1"/>
</dbReference>
<reference evidence="4" key="1">
    <citation type="submission" date="2022-08" db="EMBL/GenBank/DDBJ databases">
        <authorList>
            <person name="Marques A."/>
        </authorList>
    </citation>
    <scope>NUCLEOTIDE SEQUENCE</scope>
    <source>
        <strain evidence="4">RhyPub2mFocal</strain>
        <tissue evidence="4">Leaves</tissue>
    </source>
</reference>
<dbReference type="CDD" id="cd00121">
    <property type="entry name" value="MATH"/>
    <property type="match status" value="1"/>
</dbReference>
<dbReference type="Gene3D" id="3.30.710.10">
    <property type="entry name" value="Potassium Channel Kv1.1, Chain A"/>
    <property type="match status" value="1"/>
</dbReference>
<dbReference type="PANTHER" id="PTHR26379:SF469">
    <property type="entry name" value="MAB1"/>
    <property type="match status" value="1"/>
</dbReference>
<evidence type="ECO:0000313" key="4">
    <source>
        <dbReference type="EMBL" id="KAJ4790676.1"/>
    </source>
</evidence>
<evidence type="ECO:0000256" key="2">
    <source>
        <dbReference type="ARBA" id="ARBA00010846"/>
    </source>
</evidence>
<evidence type="ECO:0000259" key="3">
    <source>
        <dbReference type="PROSITE" id="PS50097"/>
    </source>
</evidence>
<feature type="domain" description="BTB" evidence="3">
    <location>
        <begin position="174"/>
        <end position="235"/>
    </location>
</feature>
<dbReference type="Gene3D" id="1.25.40.420">
    <property type="match status" value="1"/>
</dbReference>
<dbReference type="SMART" id="SM00225">
    <property type="entry name" value="BTB"/>
    <property type="match status" value="1"/>
</dbReference>
<dbReference type="Gene3D" id="2.60.210.10">
    <property type="entry name" value="Apoptosis, Tumor Necrosis Factor Receptor Associated Protein 2, Chain A"/>
    <property type="match status" value="1"/>
</dbReference>
<comment type="pathway">
    <text evidence="1">Protein modification; protein ubiquitination.</text>
</comment>
<name>A0AAV8FIT7_9POAL</name>
<comment type="similarity">
    <text evidence="2">Belongs to the Tdpoz family.</text>
</comment>